<gene>
    <name evidence="7" type="ORF">EV194_11214</name>
</gene>
<dbReference type="RefSeq" id="WP_132434589.1">
    <property type="nucleotide sequence ID" value="NZ_SLWK01000012.1"/>
</dbReference>
<evidence type="ECO:0000313" key="7">
    <source>
        <dbReference type="EMBL" id="TCO06793.1"/>
    </source>
</evidence>
<sequence>MQNRNSIVKRVAIGAAVVIVLIFGFWIFRGTALTGDILIEAHVQRGAFVAEVYSTGQLQAENATFIEVPSELSSRRINIFEIQVTDLVEEGTVVEEGDFVASLDHSAIEELLNDARDELERSLQALEDARIDTNINMSNLRDGLVNARVAVEERRLVMEQSIYESPAVQRQAQLDYDRAERNLAQELSNYSLKERQARHSVERALEDVRRNRESVEDIERLFNALDVRAPKPGMVIYSYDRLGSKIRVGSTVSRWAPRIAELPDLSSMISNTFINESDISRIRPGQKVVVGVDAFPEKRFDGEVITVANIGQILPNSDARVFEVTIRLFGTDPELRPAMTTSNIITVDRMEDVLYIPLEAVYRTDSTRYVFTRTNQIVRQIIDPGMENSNHVVVRNGLEEGQVVFLNPPSNREELPLLGEEIYKEILQREEEAAKDSLEQHMQEEPRRRGPRDGDGERRRRSDGEGRRNPMPQ</sequence>
<keyword evidence="5" id="KW-0472">Membrane</keyword>
<dbReference type="Proteomes" id="UP000295221">
    <property type="component" value="Unassembled WGS sequence"/>
</dbReference>
<dbReference type="InterPro" id="IPR050465">
    <property type="entry name" value="UPF0194_transport"/>
</dbReference>
<evidence type="ECO:0000256" key="5">
    <source>
        <dbReference type="SAM" id="Phobius"/>
    </source>
</evidence>
<evidence type="ECO:0000313" key="8">
    <source>
        <dbReference type="Proteomes" id="UP000295221"/>
    </source>
</evidence>
<dbReference type="OrthoDB" id="1522431at2"/>
<protein>
    <submittedName>
        <fullName evidence="7">Multidrug resistance efflux pump</fullName>
    </submittedName>
</protein>
<evidence type="ECO:0000256" key="3">
    <source>
        <dbReference type="SAM" id="Coils"/>
    </source>
</evidence>
<dbReference type="GO" id="GO:0030313">
    <property type="term" value="C:cell envelope"/>
    <property type="evidence" value="ECO:0007669"/>
    <property type="project" value="UniProtKB-SubCell"/>
</dbReference>
<proteinExistence type="predicted"/>
<keyword evidence="5" id="KW-0812">Transmembrane</keyword>
<dbReference type="PANTHER" id="PTHR32347">
    <property type="entry name" value="EFFLUX SYSTEM COMPONENT YKNX-RELATED"/>
    <property type="match status" value="1"/>
</dbReference>
<comment type="subcellular location">
    <subcellularLocation>
        <location evidence="1">Cell envelope</location>
    </subcellularLocation>
</comment>
<feature type="transmembrane region" description="Helical" evidence="5">
    <location>
        <begin position="7"/>
        <end position="28"/>
    </location>
</feature>
<evidence type="ECO:0000256" key="4">
    <source>
        <dbReference type="SAM" id="MobiDB-lite"/>
    </source>
</evidence>
<feature type="coiled-coil region" evidence="3">
    <location>
        <begin position="169"/>
        <end position="221"/>
    </location>
</feature>
<dbReference type="EMBL" id="SLWK01000012">
    <property type="protein sequence ID" value="TCO06793.1"/>
    <property type="molecule type" value="Genomic_DNA"/>
</dbReference>
<dbReference type="Pfam" id="PF25990">
    <property type="entry name" value="Beta-barrel_YknX"/>
    <property type="match status" value="1"/>
</dbReference>
<evidence type="ECO:0000256" key="2">
    <source>
        <dbReference type="ARBA" id="ARBA00023054"/>
    </source>
</evidence>
<dbReference type="Gene3D" id="2.40.30.170">
    <property type="match status" value="1"/>
</dbReference>
<feature type="region of interest" description="Disordered" evidence="4">
    <location>
        <begin position="429"/>
        <end position="473"/>
    </location>
</feature>
<dbReference type="AlphaFoldDB" id="A0A4R2GFJ5"/>
<comment type="caution">
    <text evidence="7">The sequence shown here is derived from an EMBL/GenBank/DDBJ whole genome shotgun (WGS) entry which is preliminary data.</text>
</comment>
<feature type="domain" description="YknX-like beta-barrel" evidence="6">
    <location>
        <begin position="271"/>
        <end position="340"/>
    </location>
</feature>
<evidence type="ECO:0000256" key="1">
    <source>
        <dbReference type="ARBA" id="ARBA00004196"/>
    </source>
</evidence>
<organism evidence="7 8">
    <name type="scientific">Natronoflexus pectinivorans</name>
    <dbReference type="NCBI Taxonomy" id="682526"/>
    <lineage>
        <taxon>Bacteria</taxon>
        <taxon>Pseudomonadati</taxon>
        <taxon>Bacteroidota</taxon>
        <taxon>Bacteroidia</taxon>
        <taxon>Marinilabiliales</taxon>
        <taxon>Marinilabiliaceae</taxon>
        <taxon>Natronoflexus</taxon>
    </lineage>
</organism>
<dbReference type="Gene3D" id="2.40.420.20">
    <property type="match status" value="1"/>
</dbReference>
<reference evidence="7 8" key="1">
    <citation type="submission" date="2019-03" db="EMBL/GenBank/DDBJ databases">
        <title>Genomic Encyclopedia of Type Strains, Phase IV (KMG-IV): sequencing the most valuable type-strain genomes for metagenomic binning, comparative biology and taxonomic classification.</title>
        <authorList>
            <person name="Goeker M."/>
        </authorList>
    </citation>
    <scope>NUCLEOTIDE SEQUENCE [LARGE SCALE GENOMIC DNA]</scope>
    <source>
        <strain evidence="7 8">DSM 24179</strain>
    </source>
</reference>
<keyword evidence="2 3" id="KW-0175">Coiled coil</keyword>
<keyword evidence="8" id="KW-1185">Reference proteome</keyword>
<name>A0A4R2GFJ5_9BACT</name>
<accession>A0A4R2GFJ5</accession>
<dbReference type="InterPro" id="IPR058636">
    <property type="entry name" value="Beta-barrel_YknX"/>
</dbReference>
<feature type="coiled-coil region" evidence="3">
    <location>
        <begin position="105"/>
        <end position="136"/>
    </location>
</feature>
<dbReference type="PANTHER" id="PTHR32347:SF23">
    <property type="entry name" value="BLL5650 PROTEIN"/>
    <property type="match status" value="1"/>
</dbReference>
<keyword evidence="5" id="KW-1133">Transmembrane helix</keyword>
<evidence type="ECO:0000259" key="6">
    <source>
        <dbReference type="Pfam" id="PF25990"/>
    </source>
</evidence>